<gene>
    <name evidence="4" type="ORF">EI684_12530</name>
</gene>
<dbReference type="AlphaFoldDB" id="A0A426TY44"/>
<dbReference type="InterPro" id="IPR036183">
    <property type="entry name" value="YajQ-like_sf"/>
</dbReference>
<comment type="similarity">
    <text evidence="2 3">Belongs to the YajQ family.</text>
</comment>
<name>A0A426TY44_9CHLR</name>
<dbReference type="Gene3D" id="3.30.70.860">
    <property type="match status" value="1"/>
</dbReference>
<dbReference type="InterPro" id="IPR035571">
    <property type="entry name" value="UPF0234-like_C"/>
</dbReference>
<proteinExistence type="inferred from homology"/>
<dbReference type="SUPFAM" id="SSF89963">
    <property type="entry name" value="YajQ-like"/>
    <property type="match status" value="2"/>
</dbReference>
<dbReference type="InterPro" id="IPR035570">
    <property type="entry name" value="UPF0234_N"/>
</dbReference>
<evidence type="ECO:0000313" key="5">
    <source>
        <dbReference type="Proteomes" id="UP000280307"/>
    </source>
</evidence>
<sequence length="165" mass="18808">MATENSFDIVSDFDHQELVNAVDQALREIQTRYDLKDTKTTLELTKTELTITTANELALGSIRDVLQTKTLRRQLSLKIFDFGPPSDVSGARMRQVVTLRKGIDSDAAKKIAKLVRDQFPKIQPRIQGDTLRVSSKNRDDLQAVIAFLREQEESLDLPLQFTNYR</sequence>
<dbReference type="HAMAP" id="MF_00632">
    <property type="entry name" value="UPF0234"/>
    <property type="match status" value="1"/>
</dbReference>
<dbReference type="Proteomes" id="UP000280307">
    <property type="component" value="Unassembled WGS sequence"/>
</dbReference>
<dbReference type="GO" id="GO:0000166">
    <property type="term" value="F:nucleotide binding"/>
    <property type="evidence" value="ECO:0007669"/>
    <property type="project" value="UniProtKB-UniRule"/>
</dbReference>
<dbReference type="InterPro" id="IPR007551">
    <property type="entry name" value="YajQ/Smlt4090-like"/>
</dbReference>
<dbReference type="EMBL" id="RSAS01000489">
    <property type="protein sequence ID" value="RRR70845.1"/>
    <property type="molecule type" value="Genomic_DNA"/>
</dbReference>
<reference evidence="4 5" key="1">
    <citation type="submission" date="2018-12" db="EMBL/GenBank/DDBJ databases">
        <title>Genome Sequence of Candidatus Viridilinea halotolerans isolated from saline sulfide-rich spring.</title>
        <authorList>
            <person name="Grouzdev D.S."/>
            <person name="Burganskaya E.I."/>
            <person name="Krutkina M.S."/>
            <person name="Sukhacheva M.V."/>
            <person name="Gorlenko V.M."/>
        </authorList>
    </citation>
    <scope>NUCLEOTIDE SEQUENCE [LARGE SCALE GENOMIC DNA]</scope>
    <source>
        <strain evidence="4">Chok-6</strain>
    </source>
</reference>
<dbReference type="GO" id="GO:0005829">
    <property type="term" value="C:cytosol"/>
    <property type="evidence" value="ECO:0007669"/>
    <property type="project" value="TreeGrafter"/>
</dbReference>
<accession>A0A426TY44</accession>
<dbReference type="PANTHER" id="PTHR30476">
    <property type="entry name" value="UPF0234 PROTEIN YAJQ"/>
    <property type="match status" value="1"/>
</dbReference>
<protein>
    <recommendedName>
        <fullName evidence="3">Nucleotide-binding protein EI684_12530</fullName>
    </recommendedName>
</protein>
<organism evidence="4 5">
    <name type="scientific">Candidatus Viridilinea halotolerans</name>
    <dbReference type="NCBI Taxonomy" id="2491704"/>
    <lineage>
        <taxon>Bacteria</taxon>
        <taxon>Bacillati</taxon>
        <taxon>Chloroflexota</taxon>
        <taxon>Chloroflexia</taxon>
        <taxon>Chloroflexales</taxon>
        <taxon>Chloroflexineae</taxon>
        <taxon>Oscillochloridaceae</taxon>
        <taxon>Candidatus Viridilinea</taxon>
    </lineage>
</organism>
<dbReference type="Gene3D" id="3.30.70.990">
    <property type="entry name" value="YajQ-like, domain 2"/>
    <property type="match status" value="1"/>
</dbReference>
<evidence type="ECO:0000256" key="3">
    <source>
        <dbReference type="HAMAP-Rule" id="MF_00632"/>
    </source>
</evidence>
<keyword evidence="1 3" id="KW-0547">Nucleotide-binding</keyword>
<evidence type="ECO:0000256" key="1">
    <source>
        <dbReference type="ARBA" id="ARBA00022741"/>
    </source>
</evidence>
<dbReference type="Pfam" id="PF04461">
    <property type="entry name" value="YajQ"/>
    <property type="match status" value="1"/>
</dbReference>
<dbReference type="PANTHER" id="PTHR30476:SF0">
    <property type="entry name" value="UPF0234 PROTEIN YAJQ"/>
    <property type="match status" value="1"/>
</dbReference>
<comment type="function">
    <text evidence="3">Nucleotide-binding protein.</text>
</comment>
<comment type="caution">
    <text evidence="4">The sequence shown here is derived from an EMBL/GenBank/DDBJ whole genome shotgun (WGS) entry which is preliminary data.</text>
</comment>
<evidence type="ECO:0000256" key="2">
    <source>
        <dbReference type="ARBA" id="ARBA00093450"/>
    </source>
</evidence>
<evidence type="ECO:0000313" key="4">
    <source>
        <dbReference type="EMBL" id="RRR70845.1"/>
    </source>
</evidence>
<dbReference type="NCBIfam" id="NF003819">
    <property type="entry name" value="PRK05412.1"/>
    <property type="match status" value="1"/>
</dbReference>
<dbReference type="CDD" id="cd11740">
    <property type="entry name" value="YajQ_like"/>
    <property type="match status" value="1"/>
</dbReference>